<protein>
    <submittedName>
        <fullName evidence="1">Uncharacterized protein</fullName>
    </submittedName>
</protein>
<evidence type="ECO:0000313" key="2">
    <source>
        <dbReference type="Proteomes" id="UP000037122"/>
    </source>
</evidence>
<dbReference type="AlphaFoldDB" id="A0A0L0NYI0"/>
<reference evidence="2" key="1">
    <citation type="journal article" date="2015" name="BMC Genomics">
        <title>Draft genome of a commonly misdiagnosed multidrug resistant pathogen Candida auris.</title>
        <authorList>
            <person name="Chatterjee S."/>
            <person name="Alampalli S.V."/>
            <person name="Nageshan R.K."/>
            <person name="Chettiar S.T."/>
            <person name="Joshi S."/>
            <person name="Tatu U.S."/>
        </authorList>
    </citation>
    <scope>NUCLEOTIDE SEQUENCE [LARGE SCALE GENOMIC DNA]</scope>
    <source>
        <strain evidence="2">6684</strain>
    </source>
</reference>
<name>A0A0L0NYI0_CANAR</name>
<organism evidence="1 2">
    <name type="scientific">Candidozyma auris</name>
    <name type="common">Yeast</name>
    <name type="synonym">Candida auris</name>
    <dbReference type="NCBI Taxonomy" id="498019"/>
    <lineage>
        <taxon>Eukaryota</taxon>
        <taxon>Fungi</taxon>
        <taxon>Dikarya</taxon>
        <taxon>Ascomycota</taxon>
        <taxon>Saccharomycotina</taxon>
        <taxon>Pichiomycetes</taxon>
        <taxon>Metschnikowiaceae</taxon>
        <taxon>Candidozyma</taxon>
    </lineage>
</organism>
<dbReference type="EMBL" id="LGST01000027">
    <property type="protein sequence ID" value="KND99018.1"/>
    <property type="molecule type" value="Genomic_DNA"/>
</dbReference>
<accession>A0A0L0NYI0</accession>
<evidence type="ECO:0000313" key="1">
    <source>
        <dbReference type="EMBL" id="KND99018.1"/>
    </source>
</evidence>
<gene>
    <name evidence="1" type="ORF">QG37_04080</name>
</gene>
<dbReference type="VEuPathDB" id="FungiDB:QG37_04080"/>
<proteinExistence type="predicted"/>
<sequence length="96" mass="10648">MFALKALYLVADCWGHPAATKPSIWAIHQERSRAFLSLVLGLSLGCPWADSPWAVPWVFLGSCSCFGGECFRASKILLWPQKFFYGLEKALGSPLQ</sequence>
<dbReference type="Proteomes" id="UP000037122">
    <property type="component" value="Unassembled WGS sequence"/>
</dbReference>
<comment type="caution">
    <text evidence="1">The sequence shown here is derived from an EMBL/GenBank/DDBJ whole genome shotgun (WGS) entry which is preliminary data.</text>
</comment>